<dbReference type="InterPro" id="IPR002528">
    <property type="entry name" value="MATE_fam"/>
</dbReference>
<evidence type="ECO:0000313" key="9">
    <source>
        <dbReference type="Proteomes" id="UP000316545"/>
    </source>
</evidence>
<gene>
    <name evidence="8" type="ORF">FBZ88_101261</name>
</gene>
<feature type="transmembrane region" description="Helical" evidence="7">
    <location>
        <begin position="330"/>
        <end position="350"/>
    </location>
</feature>
<feature type="transmembrane region" description="Helical" evidence="7">
    <location>
        <begin position="64"/>
        <end position="87"/>
    </location>
</feature>
<dbReference type="InterPro" id="IPR048279">
    <property type="entry name" value="MdtK-like"/>
</dbReference>
<comment type="subcellular location">
    <subcellularLocation>
        <location evidence="1">Cell inner membrane</location>
        <topology evidence="1">Multi-pass membrane protein</topology>
    </subcellularLocation>
</comment>
<feature type="transmembrane region" description="Helical" evidence="7">
    <location>
        <begin position="177"/>
        <end position="198"/>
    </location>
</feature>
<protein>
    <submittedName>
        <fullName evidence="8">Putative MATE family efflux protein</fullName>
    </submittedName>
</protein>
<evidence type="ECO:0000256" key="5">
    <source>
        <dbReference type="ARBA" id="ARBA00022989"/>
    </source>
</evidence>
<keyword evidence="9" id="KW-1185">Reference proteome</keyword>
<feature type="transmembrane region" description="Helical" evidence="7">
    <location>
        <begin position="403"/>
        <end position="425"/>
    </location>
</feature>
<dbReference type="EMBL" id="VITO01000001">
    <property type="protein sequence ID" value="TWB31890.1"/>
    <property type="molecule type" value="Genomic_DNA"/>
</dbReference>
<dbReference type="GO" id="GO:0042910">
    <property type="term" value="F:xenobiotic transmembrane transporter activity"/>
    <property type="evidence" value="ECO:0007669"/>
    <property type="project" value="InterPro"/>
</dbReference>
<evidence type="ECO:0000256" key="6">
    <source>
        <dbReference type="ARBA" id="ARBA00023136"/>
    </source>
</evidence>
<keyword evidence="3" id="KW-1003">Cell membrane</keyword>
<reference evidence="8 9" key="1">
    <citation type="submission" date="2019-06" db="EMBL/GenBank/DDBJ databases">
        <title>Genomic Encyclopedia of Type Strains, Phase IV (KMG-V): Genome sequencing to study the core and pangenomes of soil and plant-associated prokaryotes.</title>
        <authorList>
            <person name="Whitman W."/>
        </authorList>
    </citation>
    <scope>NUCLEOTIDE SEQUENCE [LARGE SCALE GENOMIC DNA]</scope>
    <source>
        <strain evidence="8 9">BR 11865</strain>
    </source>
</reference>
<evidence type="ECO:0000256" key="3">
    <source>
        <dbReference type="ARBA" id="ARBA00022475"/>
    </source>
</evidence>
<evidence type="ECO:0000256" key="2">
    <source>
        <dbReference type="ARBA" id="ARBA00022448"/>
    </source>
</evidence>
<keyword evidence="6 7" id="KW-0472">Membrane</keyword>
<dbReference type="GO" id="GO:0015297">
    <property type="term" value="F:antiporter activity"/>
    <property type="evidence" value="ECO:0007669"/>
    <property type="project" value="InterPro"/>
</dbReference>
<dbReference type="PIRSF" id="PIRSF006603">
    <property type="entry name" value="DinF"/>
    <property type="match status" value="1"/>
</dbReference>
<feature type="transmembrane region" description="Helical" evidence="7">
    <location>
        <begin position="93"/>
        <end position="123"/>
    </location>
</feature>
<feature type="transmembrane region" description="Helical" evidence="7">
    <location>
        <begin position="362"/>
        <end position="383"/>
    </location>
</feature>
<dbReference type="PANTHER" id="PTHR43549">
    <property type="entry name" value="MULTIDRUG RESISTANCE PROTEIN YPNP-RELATED"/>
    <property type="match status" value="1"/>
</dbReference>
<dbReference type="GO" id="GO:0005886">
    <property type="term" value="C:plasma membrane"/>
    <property type="evidence" value="ECO:0007669"/>
    <property type="project" value="UniProtKB-SubCell"/>
</dbReference>
<evidence type="ECO:0000256" key="1">
    <source>
        <dbReference type="ARBA" id="ARBA00004429"/>
    </source>
</evidence>
<sequence>MPAYKSISSYFIQMGTRIMTTDIGTTPAETLSEAGEGARVEAKPVPPARHALLHGAIVPTMLRLALPTIVVLVIQTAVGVAETYYVSALGTDALVGAALVLPVSMLMTMVAAGGIGGGVAAAVSRAMGAGRVRDANALVFHALVLAAAFGLVFTLALRLGGPALYRLLGGTGGALDAALSYSGWLFAGAVPVWIINLMSAVLRGIGNVRVPALVTLVGAAVMIPLSPFLIFGVGPIHGFGVAGAGMAVSGYYTVAAVALLAYLVRGRSGLTLRRVPLEGRLFRDILGVGVVSALSALQLNLITILVTGAVGRFGTEALAGFGMGSRLDYLLIPLLFGLGTAVLTLVGTAMGAGNQARARRGAWIGALMGAAVTEAIGLGVALWPSAWVNLFSHDPGVLAHGAHYLRTVGPVYGAVGLTFILGFASQGGGRPLWAFLAGTLRLIVAAGLGWLAVGLGAGLDILFSLVAAASLASAALCVAATLSGAIWRPGRE</sequence>
<evidence type="ECO:0000256" key="4">
    <source>
        <dbReference type="ARBA" id="ARBA00022692"/>
    </source>
</evidence>
<accession>A0A560GDX2</accession>
<organism evidence="8 9">
    <name type="scientific">Nitrospirillum amazonense</name>
    <dbReference type="NCBI Taxonomy" id="28077"/>
    <lineage>
        <taxon>Bacteria</taxon>
        <taxon>Pseudomonadati</taxon>
        <taxon>Pseudomonadota</taxon>
        <taxon>Alphaproteobacteria</taxon>
        <taxon>Rhodospirillales</taxon>
        <taxon>Azospirillaceae</taxon>
        <taxon>Nitrospirillum</taxon>
    </lineage>
</organism>
<dbReference type="Proteomes" id="UP000316545">
    <property type="component" value="Unassembled WGS sequence"/>
</dbReference>
<feature type="transmembrane region" description="Helical" evidence="7">
    <location>
        <begin position="461"/>
        <end position="487"/>
    </location>
</feature>
<feature type="transmembrane region" description="Helical" evidence="7">
    <location>
        <begin position="135"/>
        <end position="157"/>
    </location>
</feature>
<keyword evidence="5 7" id="KW-1133">Transmembrane helix</keyword>
<feature type="transmembrane region" description="Helical" evidence="7">
    <location>
        <begin position="239"/>
        <end position="264"/>
    </location>
</feature>
<comment type="caution">
    <text evidence="8">The sequence shown here is derived from an EMBL/GenBank/DDBJ whole genome shotgun (WGS) entry which is preliminary data.</text>
</comment>
<evidence type="ECO:0000256" key="7">
    <source>
        <dbReference type="SAM" id="Phobius"/>
    </source>
</evidence>
<dbReference type="AlphaFoldDB" id="A0A560GDX2"/>
<dbReference type="CDD" id="cd13148">
    <property type="entry name" value="MATE_like_3"/>
    <property type="match status" value="1"/>
</dbReference>
<dbReference type="PANTHER" id="PTHR43549:SF3">
    <property type="entry name" value="MULTIDRUG RESISTANCE PROTEIN YPNP-RELATED"/>
    <property type="match status" value="1"/>
</dbReference>
<keyword evidence="4 7" id="KW-0812">Transmembrane</keyword>
<dbReference type="Pfam" id="PF01554">
    <property type="entry name" value="MatE"/>
    <property type="match status" value="2"/>
</dbReference>
<keyword evidence="2" id="KW-0813">Transport</keyword>
<proteinExistence type="predicted"/>
<feature type="transmembrane region" description="Helical" evidence="7">
    <location>
        <begin position="285"/>
        <end position="310"/>
    </location>
</feature>
<feature type="transmembrane region" description="Helical" evidence="7">
    <location>
        <begin position="432"/>
        <end position="455"/>
    </location>
</feature>
<name>A0A560GDX2_9PROT</name>
<feature type="transmembrane region" description="Helical" evidence="7">
    <location>
        <begin position="210"/>
        <end position="233"/>
    </location>
</feature>
<evidence type="ECO:0000313" key="8">
    <source>
        <dbReference type="EMBL" id="TWB31890.1"/>
    </source>
</evidence>
<dbReference type="InterPro" id="IPR052031">
    <property type="entry name" value="Membrane_Transporter-Flippase"/>
</dbReference>